<dbReference type="Gene3D" id="3.40.1170.60">
    <property type="match status" value="1"/>
</dbReference>
<evidence type="ECO:0000313" key="8">
    <source>
        <dbReference type="Proteomes" id="UP000324595"/>
    </source>
</evidence>
<evidence type="ECO:0000256" key="1">
    <source>
        <dbReference type="ARBA" id="ARBA00010945"/>
    </source>
</evidence>
<dbReference type="Pfam" id="PF13438">
    <property type="entry name" value="DUF4113"/>
    <property type="match status" value="1"/>
</dbReference>
<dbReference type="InterPro" id="IPR043502">
    <property type="entry name" value="DNA/RNA_pol_sf"/>
</dbReference>
<dbReference type="GO" id="GO:0042276">
    <property type="term" value="P:error-prone translesion synthesis"/>
    <property type="evidence" value="ECO:0007669"/>
    <property type="project" value="TreeGrafter"/>
</dbReference>
<gene>
    <name evidence="7" type="ORF">LX73_2171</name>
</gene>
<keyword evidence="4" id="KW-0234">DNA repair</keyword>
<dbReference type="PANTHER" id="PTHR11076">
    <property type="entry name" value="DNA REPAIR POLYMERASE UMUC / TRANSFERASE FAMILY MEMBER"/>
    <property type="match status" value="1"/>
</dbReference>
<dbReference type="InterPro" id="IPR001126">
    <property type="entry name" value="UmuC"/>
</dbReference>
<name>A0A5D3YFP3_9BACT</name>
<dbReference type="InterPro" id="IPR050116">
    <property type="entry name" value="DNA_polymerase-Y"/>
</dbReference>
<evidence type="ECO:0000313" key="7">
    <source>
        <dbReference type="EMBL" id="TYP91928.1"/>
    </source>
</evidence>
<dbReference type="GO" id="GO:0005829">
    <property type="term" value="C:cytosol"/>
    <property type="evidence" value="ECO:0007669"/>
    <property type="project" value="TreeGrafter"/>
</dbReference>
<dbReference type="PANTHER" id="PTHR11076:SF34">
    <property type="entry name" value="PROTEIN UMUC"/>
    <property type="match status" value="1"/>
</dbReference>
<keyword evidence="5" id="KW-0742">SOS response</keyword>
<evidence type="ECO:0000259" key="6">
    <source>
        <dbReference type="PROSITE" id="PS50173"/>
    </source>
</evidence>
<evidence type="ECO:0000256" key="2">
    <source>
        <dbReference type="ARBA" id="ARBA00022763"/>
    </source>
</evidence>
<dbReference type="PROSITE" id="PS50173">
    <property type="entry name" value="UMUC"/>
    <property type="match status" value="1"/>
</dbReference>
<dbReference type="GO" id="GO:0003887">
    <property type="term" value="F:DNA-directed DNA polymerase activity"/>
    <property type="evidence" value="ECO:0007669"/>
    <property type="project" value="TreeGrafter"/>
</dbReference>
<dbReference type="RefSeq" id="WP_148899507.1">
    <property type="nucleotide sequence ID" value="NZ_VNHY01000004.1"/>
</dbReference>
<dbReference type="EMBL" id="VNHY01000004">
    <property type="protein sequence ID" value="TYP91928.1"/>
    <property type="molecule type" value="Genomic_DNA"/>
</dbReference>
<organism evidence="7 8">
    <name type="scientific">Fodinibius salinus</name>
    <dbReference type="NCBI Taxonomy" id="860790"/>
    <lineage>
        <taxon>Bacteria</taxon>
        <taxon>Pseudomonadati</taxon>
        <taxon>Balneolota</taxon>
        <taxon>Balneolia</taxon>
        <taxon>Balneolales</taxon>
        <taxon>Balneolaceae</taxon>
        <taxon>Fodinibius</taxon>
    </lineage>
</organism>
<dbReference type="AlphaFoldDB" id="A0A5D3YFP3"/>
<reference evidence="7 8" key="1">
    <citation type="submission" date="2019-07" db="EMBL/GenBank/DDBJ databases">
        <title>Genomic Encyclopedia of Archaeal and Bacterial Type Strains, Phase II (KMG-II): from individual species to whole genera.</title>
        <authorList>
            <person name="Goeker M."/>
        </authorList>
    </citation>
    <scope>NUCLEOTIDE SEQUENCE [LARGE SCALE GENOMIC DNA]</scope>
    <source>
        <strain evidence="7 8">DSM 21935</strain>
    </source>
</reference>
<dbReference type="Pfam" id="PF11799">
    <property type="entry name" value="IMS_C"/>
    <property type="match status" value="1"/>
</dbReference>
<dbReference type="InterPro" id="IPR017961">
    <property type="entry name" value="DNA_pol_Y-fam_little_finger"/>
</dbReference>
<keyword evidence="3" id="KW-0741">SOS mutagenesis</keyword>
<dbReference type="InterPro" id="IPR043128">
    <property type="entry name" value="Rev_trsase/Diguanyl_cyclase"/>
</dbReference>
<evidence type="ECO:0000256" key="3">
    <source>
        <dbReference type="ARBA" id="ARBA00023199"/>
    </source>
</evidence>
<proteinExistence type="inferred from homology"/>
<dbReference type="SUPFAM" id="SSF56672">
    <property type="entry name" value="DNA/RNA polymerases"/>
    <property type="match status" value="1"/>
</dbReference>
<comment type="similarity">
    <text evidence="1">Belongs to the DNA polymerase type-Y family.</text>
</comment>
<dbReference type="Proteomes" id="UP000324595">
    <property type="component" value="Unassembled WGS sequence"/>
</dbReference>
<dbReference type="InterPro" id="IPR025188">
    <property type="entry name" value="DUF4113"/>
</dbReference>
<sequence length="427" mass="48139">MDTSVYALIDCNNFYASCERVFDPALRDRPIAILSNNDGCIIARSDEAQKAGVEMAVPKFKIRKLIKEKGVILRSSNYALYGDMSRRVMSTLRHLTDKVEPYSIDEAFIELPLLNNQDLRDFGCTIKSTIKQWTGLPVSVGIAPSKTLAKIANERAKSNPDHHGVLNLVDNPESDDILQDTDLTDIWGIGGGLSQRLFKEGINNAYQLKKQHSRPEWVRDRLTIKGLRTVMELNGQPCIDIEHRTDPRKGIMTSRSFGKAVTELQNLKEAVAAFTSIAAEKLRAQKSVSSLLHVTLRTNKYSNYNSQYKYGIEIPLPTPTANTSYLIKCAHAAVQQLYKTKCKYKKATVMLTGLIPESEVQGDLFDRQQYSEEQHNLMSTIDQINTKYGSDTTHFAATGIEQPWQMKQEHLSPKYTTSWNDILEAKC</sequence>
<dbReference type="OrthoDB" id="9808813at2"/>
<keyword evidence="2" id="KW-0227">DNA damage</keyword>
<dbReference type="GO" id="GO:0006281">
    <property type="term" value="P:DNA repair"/>
    <property type="evidence" value="ECO:0007669"/>
    <property type="project" value="UniProtKB-KW"/>
</dbReference>
<dbReference type="CDD" id="cd01700">
    <property type="entry name" value="PolY_Pol_V_umuC"/>
    <property type="match status" value="1"/>
</dbReference>
<evidence type="ECO:0000256" key="4">
    <source>
        <dbReference type="ARBA" id="ARBA00023204"/>
    </source>
</evidence>
<dbReference type="Gene3D" id="3.30.70.270">
    <property type="match status" value="1"/>
</dbReference>
<dbReference type="Pfam" id="PF00817">
    <property type="entry name" value="IMS"/>
    <property type="match status" value="1"/>
</dbReference>
<dbReference type="GO" id="GO:0009432">
    <property type="term" value="P:SOS response"/>
    <property type="evidence" value="ECO:0007669"/>
    <property type="project" value="UniProtKB-KW"/>
</dbReference>
<comment type="caution">
    <text evidence="7">The sequence shown here is derived from an EMBL/GenBank/DDBJ whole genome shotgun (WGS) entry which is preliminary data.</text>
</comment>
<evidence type="ECO:0000256" key="5">
    <source>
        <dbReference type="ARBA" id="ARBA00023236"/>
    </source>
</evidence>
<keyword evidence="8" id="KW-1185">Reference proteome</keyword>
<feature type="domain" description="UmuC" evidence="6">
    <location>
        <begin position="6"/>
        <end position="190"/>
    </location>
</feature>
<dbReference type="GO" id="GO:0003684">
    <property type="term" value="F:damaged DNA binding"/>
    <property type="evidence" value="ECO:0007669"/>
    <property type="project" value="InterPro"/>
</dbReference>
<protein>
    <submittedName>
        <fullName evidence="7">DNA polymerase V</fullName>
    </submittedName>
</protein>
<accession>A0A5D3YFP3</accession>